<keyword evidence="2" id="KW-1185">Reference proteome</keyword>
<organism evidence="1 2">
    <name type="scientific">Nezara viridula</name>
    <name type="common">Southern green stink bug</name>
    <name type="synonym">Cimex viridulus</name>
    <dbReference type="NCBI Taxonomy" id="85310"/>
    <lineage>
        <taxon>Eukaryota</taxon>
        <taxon>Metazoa</taxon>
        <taxon>Ecdysozoa</taxon>
        <taxon>Arthropoda</taxon>
        <taxon>Hexapoda</taxon>
        <taxon>Insecta</taxon>
        <taxon>Pterygota</taxon>
        <taxon>Neoptera</taxon>
        <taxon>Paraneoptera</taxon>
        <taxon>Hemiptera</taxon>
        <taxon>Heteroptera</taxon>
        <taxon>Panheteroptera</taxon>
        <taxon>Pentatomomorpha</taxon>
        <taxon>Pentatomoidea</taxon>
        <taxon>Pentatomidae</taxon>
        <taxon>Pentatominae</taxon>
        <taxon>Nezara</taxon>
    </lineage>
</organism>
<proteinExistence type="predicted"/>
<dbReference type="AlphaFoldDB" id="A0A9P0EGJ7"/>
<name>A0A9P0EGJ7_NEZVI</name>
<gene>
    <name evidence="1" type="ORF">NEZAVI_LOCUS5239</name>
</gene>
<dbReference type="Proteomes" id="UP001152798">
    <property type="component" value="Chromosome 3"/>
</dbReference>
<dbReference type="EMBL" id="OV725079">
    <property type="protein sequence ID" value="CAH1394842.1"/>
    <property type="molecule type" value="Genomic_DNA"/>
</dbReference>
<evidence type="ECO:0000313" key="1">
    <source>
        <dbReference type="EMBL" id="CAH1394842.1"/>
    </source>
</evidence>
<reference evidence="1" key="1">
    <citation type="submission" date="2022-01" db="EMBL/GenBank/DDBJ databases">
        <authorList>
            <person name="King R."/>
        </authorList>
    </citation>
    <scope>NUCLEOTIDE SEQUENCE</scope>
</reference>
<evidence type="ECO:0000313" key="2">
    <source>
        <dbReference type="Proteomes" id="UP001152798"/>
    </source>
</evidence>
<sequence length="93" mass="10482">MDFCSECLFEAYVVWLCFAIVQPFVQCVRIVGNKFSKAEEFNSVLNEVMIDEGPTHLSDNVIAAATTYLVILLQFTDETPSPTPPVRSPNYPY</sequence>
<accession>A0A9P0EGJ7</accession>
<protein>
    <submittedName>
        <fullName evidence="1">Uncharacterized protein</fullName>
    </submittedName>
</protein>